<evidence type="ECO:0000259" key="3">
    <source>
        <dbReference type="Pfam" id="PF01557"/>
    </source>
</evidence>
<sequence length="298" mass="33253">MKLLTYEVDRRKDIGVMSKDEMWVYPLRAFGMEYTSMMEVVKGFSQSEKDLLEHVSGLEPYGITGAAMRSEVRILAPIEAPEQDIICLGLNYMEHAEESARFKKEAFDGVRKEAVYFSKRVNRTVDPDGEISSHSDIVDSLDYEAELGVIIGKEAYRVPKEQVRDHIFGYTIINDVSARNVQNAHKQWYFGKSLDGFTPMGPCILTADSVEYPPKFPIRSLVNGEVRQESNTERMIFDIDHIVSELSMGMTLKAGTIISTGTPSGVGMGFTPPKFLKAGDVVECVIEGIGSIKNTVSE</sequence>
<feature type="domain" description="Fumarylacetoacetase-like C-terminal" evidence="3">
    <location>
        <begin position="85"/>
        <end position="296"/>
    </location>
</feature>
<accession>A0A174MBF5</accession>
<organism evidence="4 5">
    <name type="scientific">Hungatella hathewayi</name>
    <dbReference type="NCBI Taxonomy" id="154046"/>
    <lineage>
        <taxon>Bacteria</taxon>
        <taxon>Bacillati</taxon>
        <taxon>Bacillota</taxon>
        <taxon>Clostridia</taxon>
        <taxon>Lachnospirales</taxon>
        <taxon>Lachnospiraceae</taxon>
        <taxon>Hungatella</taxon>
    </lineage>
</organism>
<evidence type="ECO:0000313" key="4">
    <source>
        <dbReference type="EMBL" id="CUP31405.1"/>
    </source>
</evidence>
<dbReference type="GO" id="GO:0016853">
    <property type="term" value="F:isomerase activity"/>
    <property type="evidence" value="ECO:0007669"/>
    <property type="project" value="UniProtKB-ARBA"/>
</dbReference>
<dbReference type="GO" id="GO:0046872">
    <property type="term" value="F:metal ion binding"/>
    <property type="evidence" value="ECO:0007669"/>
    <property type="project" value="UniProtKB-KW"/>
</dbReference>
<dbReference type="Gene3D" id="3.90.850.10">
    <property type="entry name" value="Fumarylacetoacetase-like, C-terminal domain"/>
    <property type="match status" value="1"/>
</dbReference>
<dbReference type="PANTHER" id="PTHR11820:SF7">
    <property type="entry name" value="ACYLPYRUVASE FAHD1, MITOCHONDRIAL"/>
    <property type="match status" value="1"/>
</dbReference>
<evidence type="ECO:0000256" key="2">
    <source>
        <dbReference type="ARBA" id="ARBA00022723"/>
    </source>
</evidence>
<keyword evidence="2" id="KW-0479">Metal-binding</keyword>
<protein>
    <submittedName>
        <fullName evidence="4">Ureidoglycolate lyase</fullName>
        <ecNumber evidence="4">4.3.2.3</ecNumber>
    </submittedName>
</protein>
<dbReference type="GO" id="GO:0050385">
    <property type="term" value="F:ureidoglycolate lyase activity"/>
    <property type="evidence" value="ECO:0007669"/>
    <property type="project" value="UniProtKB-EC"/>
</dbReference>
<dbReference type="FunFam" id="3.90.850.10:FF:000002">
    <property type="entry name" value="2-hydroxyhepta-2,4-diene-1,7-dioate isomerase"/>
    <property type="match status" value="1"/>
</dbReference>
<dbReference type="SUPFAM" id="SSF56529">
    <property type="entry name" value="FAH"/>
    <property type="match status" value="1"/>
</dbReference>
<dbReference type="InterPro" id="IPR011234">
    <property type="entry name" value="Fumarylacetoacetase-like_C"/>
</dbReference>
<evidence type="ECO:0000313" key="5">
    <source>
        <dbReference type="Proteomes" id="UP000095651"/>
    </source>
</evidence>
<comment type="similarity">
    <text evidence="1">Belongs to the FAH family.</text>
</comment>
<dbReference type="EMBL" id="CYZE01000024">
    <property type="protein sequence ID" value="CUP31405.1"/>
    <property type="molecule type" value="Genomic_DNA"/>
</dbReference>
<dbReference type="Proteomes" id="UP000095651">
    <property type="component" value="Unassembled WGS sequence"/>
</dbReference>
<gene>
    <name evidence="4" type="ORF">ERS852407_05579</name>
</gene>
<name>A0A174MBF5_9FIRM</name>
<dbReference type="Pfam" id="PF01557">
    <property type="entry name" value="FAA_hydrolase"/>
    <property type="match status" value="1"/>
</dbReference>
<dbReference type="GO" id="GO:0018773">
    <property type="term" value="F:acetylpyruvate hydrolase activity"/>
    <property type="evidence" value="ECO:0007669"/>
    <property type="project" value="TreeGrafter"/>
</dbReference>
<proteinExistence type="inferred from homology"/>
<evidence type="ECO:0000256" key="1">
    <source>
        <dbReference type="ARBA" id="ARBA00010211"/>
    </source>
</evidence>
<reference evidence="4 5" key="1">
    <citation type="submission" date="2015-09" db="EMBL/GenBank/DDBJ databases">
        <authorList>
            <consortium name="Pathogen Informatics"/>
        </authorList>
    </citation>
    <scope>NUCLEOTIDE SEQUENCE [LARGE SCALE GENOMIC DNA]</scope>
    <source>
        <strain evidence="4 5">2789STDY5608850</strain>
    </source>
</reference>
<dbReference type="PANTHER" id="PTHR11820">
    <property type="entry name" value="ACYLPYRUVASE"/>
    <property type="match status" value="1"/>
</dbReference>
<dbReference type="GO" id="GO:0019752">
    <property type="term" value="P:carboxylic acid metabolic process"/>
    <property type="evidence" value="ECO:0007669"/>
    <property type="project" value="UniProtKB-ARBA"/>
</dbReference>
<dbReference type="AlphaFoldDB" id="A0A174MBF5"/>
<dbReference type="EC" id="4.3.2.3" evidence="4"/>
<dbReference type="InterPro" id="IPR036663">
    <property type="entry name" value="Fumarylacetoacetase_C_sf"/>
</dbReference>
<dbReference type="RefSeq" id="WP_055660157.1">
    <property type="nucleotide sequence ID" value="NZ_CABIXC010000024.1"/>
</dbReference>
<keyword evidence="4" id="KW-0456">Lyase</keyword>